<sequence length="167" mass="18743">MIGDDELILEKAIGNLIFVVQLKCFVSSFAESLHMLVPEEEDDLDEDTLSAVLYINRGSAYTFSANITVEGCLHPRMWGENCTQEVDYLSLVQSDPDGLGSEGARRYNQTVGSITYRNRTICTKNFDQNVYSLAVMEAVEQVRIIAKDIRSSEASYFSSRNSSEFMP</sequence>
<organism evidence="1">
    <name type="scientific">Fagus sylvatica</name>
    <name type="common">Beechnut</name>
    <dbReference type="NCBI Taxonomy" id="28930"/>
    <lineage>
        <taxon>Eukaryota</taxon>
        <taxon>Viridiplantae</taxon>
        <taxon>Streptophyta</taxon>
        <taxon>Embryophyta</taxon>
        <taxon>Tracheophyta</taxon>
        <taxon>Spermatophyta</taxon>
        <taxon>Magnoliopsida</taxon>
        <taxon>eudicotyledons</taxon>
        <taxon>Gunneridae</taxon>
        <taxon>Pentapetalae</taxon>
        <taxon>rosids</taxon>
        <taxon>fabids</taxon>
        <taxon>Fagales</taxon>
        <taxon>Fagaceae</taxon>
        <taxon>Fagus</taxon>
    </lineage>
</organism>
<proteinExistence type="predicted"/>
<dbReference type="EMBL" id="OIVN01000552">
    <property type="protein sequence ID" value="SPC81978.1"/>
    <property type="molecule type" value="Genomic_DNA"/>
</dbReference>
<evidence type="ECO:0000313" key="1">
    <source>
        <dbReference type="EMBL" id="SPC81978.1"/>
    </source>
</evidence>
<protein>
    <submittedName>
        <fullName evidence="1">Uncharacterized protein</fullName>
    </submittedName>
</protein>
<reference evidence="1" key="1">
    <citation type="submission" date="2018-02" db="EMBL/GenBank/DDBJ databases">
        <authorList>
            <person name="Cohen D.B."/>
            <person name="Kent A.D."/>
        </authorList>
    </citation>
    <scope>NUCLEOTIDE SEQUENCE</scope>
</reference>
<accession>A0A2N9F4B6</accession>
<dbReference type="AlphaFoldDB" id="A0A2N9F4B6"/>
<gene>
    <name evidence="1" type="ORF">FSB_LOCUS9860</name>
</gene>
<name>A0A2N9F4B6_FAGSY</name>